<dbReference type="InterPro" id="IPR000515">
    <property type="entry name" value="MetI-like"/>
</dbReference>
<feature type="transmembrane region" description="Helical" evidence="7">
    <location>
        <begin position="81"/>
        <end position="100"/>
    </location>
</feature>
<evidence type="ECO:0000256" key="4">
    <source>
        <dbReference type="ARBA" id="ARBA00022692"/>
    </source>
</evidence>
<keyword evidence="3" id="KW-1003">Cell membrane</keyword>
<evidence type="ECO:0000256" key="1">
    <source>
        <dbReference type="ARBA" id="ARBA00004651"/>
    </source>
</evidence>
<dbReference type="GO" id="GO:0055085">
    <property type="term" value="P:transmembrane transport"/>
    <property type="evidence" value="ECO:0007669"/>
    <property type="project" value="InterPro"/>
</dbReference>
<keyword evidence="6 7" id="KW-0472">Membrane</keyword>
<evidence type="ECO:0000256" key="3">
    <source>
        <dbReference type="ARBA" id="ARBA00022475"/>
    </source>
</evidence>
<dbReference type="PROSITE" id="PS50928">
    <property type="entry name" value="ABC_TM1"/>
    <property type="match status" value="1"/>
</dbReference>
<reference evidence="9 10" key="1">
    <citation type="journal article" date="2019" name="Emerg. Microbes Infect.">
        <title>Comprehensive subspecies identification of 175 nontuberculous mycobacteria species based on 7547 genomic profiles.</title>
        <authorList>
            <person name="Matsumoto Y."/>
            <person name="Kinjo T."/>
            <person name="Motooka D."/>
            <person name="Nabeya D."/>
            <person name="Jung N."/>
            <person name="Uechi K."/>
            <person name="Horii T."/>
            <person name="Iida T."/>
            <person name="Fujita J."/>
            <person name="Nakamura S."/>
        </authorList>
    </citation>
    <scope>NUCLEOTIDE SEQUENCE [LARGE SCALE GENOMIC DNA]</scope>
    <source>
        <strain evidence="9 10">JCM 12603</strain>
    </source>
</reference>
<evidence type="ECO:0000256" key="7">
    <source>
        <dbReference type="RuleBase" id="RU363032"/>
    </source>
</evidence>
<feature type="domain" description="ABC transmembrane type-1" evidence="8">
    <location>
        <begin position="74"/>
        <end position="255"/>
    </location>
</feature>
<keyword evidence="2 7" id="KW-0813">Transport</keyword>
<dbReference type="SUPFAM" id="SSF161098">
    <property type="entry name" value="MetI-like"/>
    <property type="match status" value="1"/>
</dbReference>
<evidence type="ECO:0000313" key="10">
    <source>
        <dbReference type="Proteomes" id="UP000466785"/>
    </source>
</evidence>
<accession>A0A6N4VA81</accession>
<feature type="transmembrane region" description="Helical" evidence="7">
    <location>
        <begin position="236"/>
        <end position="255"/>
    </location>
</feature>
<feature type="transmembrane region" description="Helical" evidence="7">
    <location>
        <begin position="112"/>
        <end position="134"/>
    </location>
</feature>
<name>A0A6N4VA81_9MYCO</name>
<proteinExistence type="inferred from homology"/>
<protein>
    <submittedName>
        <fullName evidence="9">ABC nitrate/sulfonate/bicarbonate family protein transporter inner membrane subunit</fullName>
    </submittedName>
</protein>
<keyword evidence="10" id="KW-1185">Reference proteome</keyword>
<evidence type="ECO:0000313" key="9">
    <source>
        <dbReference type="EMBL" id="BBX51329.1"/>
    </source>
</evidence>
<feature type="transmembrane region" description="Helical" evidence="7">
    <location>
        <begin position="140"/>
        <end position="163"/>
    </location>
</feature>
<dbReference type="Pfam" id="PF00528">
    <property type="entry name" value="BPD_transp_1"/>
    <property type="match status" value="1"/>
</dbReference>
<dbReference type="Gene3D" id="1.10.3720.10">
    <property type="entry name" value="MetI-like"/>
    <property type="match status" value="1"/>
</dbReference>
<dbReference type="PANTHER" id="PTHR30151:SF38">
    <property type="entry name" value="ALIPHATIC SULFONATES TRANSPORT PERMEASE PROTEIN SSUC-RELATED"/>
    <property type="match status" value="1"/>
</dbReference>
<evidence type="ECO:0000259" key="8">
    <source>
        <dbReference type="PROSITE" id="PS50928"/>
    </source>
</evidence>
<dbReference type="Proteomes" id="UP000466785">
    <property type="component" value="Chromosome"/>
</dbReference>
<comment type="similarity">
    <text evidence="7">Belongs to the binding-protein-dependent transport system permease family.</text>
</comment>
<dbReference type="CDD" id="cd06261">
    <property type="entry name" value="TM_PBP2"/>
    <property type="match status" value="1"/>
</dbReference>
<dbReference type="RefSeq" id="WP_163673899.1">
    <property type="nucleotide sequence ID" value="NZ_AP022570.1"/>
</dbReference>
<gene>
    <name evidence="9" type="ORF">MPOR_23550</name>
</gene>
<dbReference type="EMBL" id="AP022570">
    <property type="protein sequence ID" value="BBX51329.1"/>
    <property type="molecule type" value="Genomic_DNA"/>
</dbReference>
<keyword evidence="5 7" id="KW-1133">Transmembrane helix</keyword>
<evidence type="ECO:0000256" key="6">
    <source>
        <dbReference type="ARBA" id="ARBA00023136"/>
    </source>
</evidence>
<comment type="subcellular location">
    <subcellularLocation>
        <location evidence="1 7">Cell membrane</location>
        <topology evidence="1 7">Multi-pass membrane protein</topology>
    </subcellularLocation>
</comment>
<keyword evidence="4 7" id="KW-0812">Transmembrane</keyword>
<feature type="transmembrane region" description="Helical" evidence="7">
    <location>
        <begin position="184"/>
        <end position="205"/>
    </location>
</feature>
<organism evidence="9 10">
    <name type="scientific">Mycolicibacterium poriferae</name>
    <dbReference type="NCBI Taxonomy" id="39694"/>
    <lineage>
        <taxon>Bacteria</taxon>
        <taxon>Bacillati</taxon>
        <taxon>Actinomycetota</taxon>
        <taxon>Actinomycetes</taxon>
        <taxon>Mycobacteriales</taxon>
        <taxon>Mycobacteriaceae</taxon>
        <taxon>Mycolicibacterium</taxon>
    </lineage>
</organism>
<evidence type="ECO:0000256" key="2">
    <source>
        <dbReference type="ARBA" id="ARBA00022448"/>
    </source>
</evidence>
<sequence length="281" mass="30278">MSAPAISPGQSADGRVTPRQNWLTGPFGASLAAALVFLVAWQFAGTFGERIPGPIPVVNAAISEIERGEFFYNFAISMQRFAIGMALSIIVGVALGIAIGSSRIFDNLFGDVNLVGLAIPAVIWALLCTMWFGFADTAPIVTVILSAVPFVVVNVAAGARSVPPDLLDMSQSYDVPRIRRLRHAVLPAVTGYVVAGIRFGVMSGWNGLLLSEWFGSADGVGHRARYWYDANQLPGFVAWIAFFIVFMVLTDRVVLERLSRRAFRWRDGESTPDKPSAAAAA</sequence>
<dbReference type="GO" id="GO:0005886">
    <property type="term" value="C:plasma membrane"/>
    <property type="evidence" value="ECO:0007669"/>
    <property type="project" value="UniProtKB-SubCell"/>
</dbReference>
<dbReference type="AlphaFoldDB" id="A0A6N4VA81"/>
<evidence type="ECO:0000256" key="5">
    <source>
        <dbReference type="ARBA" id="ARBA00022989"/>
    </source>
</evidence>
<dbReference type="InterPro" id="IPR035906">
    <property type="entry name" value="MetI-like_sf"/>
</dbReference>
<dbReference type="PANTHER" id="PTHR30151">
    <property type="entry name" value="ALKANE SULFONATE ABC TRANSPORTER-RELATED, MEMBRANE SUBUNIT"/>
    <property type="match status" value="1"/>
</dbReference>
<dbReference type="KEGG" id="mpof:MPOR_23550"/>
<feature type="transmembrane region" description="Helical" evidence="7">
    <location>
        <begin position="21"/>
        <end position="44"/>
    </location>
</feature>